<evidence type="ECO:0000313" key="1">
    <source>
        <dbReference type="EMBL" id="KAI1704772.1"/>
    </source>
</evidence>
<proteinExistence type="predicted"/>
<gene>
    <name evidence="1" type="ORF">DdX_13992</name>
</gene>
<sequence length="617" mass="70839">MTTTCCLVSFYGYMDVCKYDMCYSVRSINFSYDIETDNVTMDSSLLVPYFAQEILPPAKILLLNDTGYHATVFGDKYLFVESIDHEADSSIFGLKFQSHGTRMFVNGEELPFNETQWNCSIVPKQTWTFCVCKVHGHVVEFCSRQNKTKFNPAFSAYGSKHYNIYGTTKIGQPFDYYFKLHVLYGNVFPSCATASTLDLVQKKESRARLGIGSNSSFIAPDLSVCGEHNGTSVDVNQRDNFTVFMTQNTDSNKNAESWKLLVRFDWRKWVKNYQPGNCHYVHQMFEDGTPQDYCVCMRLNVTERFCNSYLREPESSTSRSTVDIHEIKTTPYPEEPLSMIETIESKQNISEEETNAFLEEIDALLGMKNSTQKNLSSLFDTLNSLMTKSCCNIHFVGNTSITALRKSVDCTKSKSKEWPVLTRNTSIKSQYHKSAFGTSIWIPQESVCHGTKANEEYVLIYYLFYNRALFTEKTSDLDNSECILKFRSLSKYSPVLSAQLIRDATKEHIHQILVDGKYMPMARIAIDKEEDFQLLPLHGALKLAYWNRGEWKSAESARLKGHDNYYLWEVDHLTDFTLVVVGLFEDIELLSEIMRFKHSGIHSSTPWDITFVQFEGN</sequence>
<organism evidence="1 2">
    <name type="scientific">Ditylenchus destructor</name>
    <dbReference type="NCBI Taxonomy" id="166010"/>
    <lineage>
        <taxon>Eukaryota</taxon>
        <taxon>Metazoa</taxon>
        <taxon>Ecdysozoa</taxon>
        <taxon>Nematoda</taxon>
        <taxon>Chromadorea</taxon>
        <taxon>Rhabditida</taxon>
        <taxon>Tylenchina</taxon>
        <taxon>Tylenchomorpha</taxon>
        <taxon>Sphaerularioidea</taxon>
        <taxon>Anguinidae</taxon>
        <taxon>Anguininae</taxon>
        <taxon>Ditylenchus</taxon>
    </lineage>
</organism>
<comment type="caution">
    <text evidence="1">The sequence shown here is derived from an EMBL/GenBank/DDBJ whole genome shotgun (WGS) entry which is preliminary data.</text>
</comment>
<dbReference type="AlphaFoldDB" id="A0AAD4MTG1"/>
<reference evidence="1" key="1">
    <citation type="submission" date="2022-01" db="EMBL/GenBank/DDBJ databases">
        <title>Genome Sequence Resource for Two Populations of Ditylenchus destructor, the Migratory Endoparasitic Phytonematode.</title>
        <authorList>
            <person name="Zhang H."/>
            <person name="Lin R."/>
            <person name="Xie B."/>
        </authorList>
    </citation>
    <scope>NUCLEOTIDE SEQUENCE</scope>
    <source>
        <strain evidence="1">BazhouSP</strain>
    </source>
</reference>
<keyword evidence="2" id="KW-1185">Reference proteome</keyword>
<dbReference type="Proteomes" id="UP001201812">
    <property type="component" value="Unassembled WGS sequence"/>
</dbReference>
<evidence type="ECO:0000313" key="2">
    <source>
        <dbReference type="Proteomes" id="UP001201812"/>
    </source>
</evidence>
<dbReference type="EMBL" id="JAKKPZ010000063">
    <property type="protein sequence ID" value="KAI1704772.1"/>
    <property type="molecule type" value="Genomic_DNA"/>
</dbReference>
<accession>A0AAD4MTG1</accession>
<protein>
    <submittedName>
        <fullName evidence="1">Uncharacterized protein</fullName>
    </submittedName>
</protein>
<name>A0AAD4MTG1_9BILA</name>